<dbReference type="OrthoDB" id="7457311at2759"/>
<sequence length="154" mass="18036">MLKQFYEFRNEIADFMKMKNKLLSEMSDPKRICDFAFLVDLTGYLNDLNLKLQKQGPLVNDLYSHLKAFQNKIGFREAQMVSGNSYHFTTYENIAYVQYAEELKLLSEQFSNRFSDFKNMEDCFNLYATPTKCSNRLANGVDRGSRKLTSTNRN</sequence>
<accession>A0A4C1SCR5</accession>
<reference evidence="1 2" key="1">
    <citation type="journal article" date="2019" name="Commun. Biol.">
        <title>The bagworm genome reveals a unique fibroin gene that provides high tensile strength.</title>
        <authorList>
            <person name="Kono N."/>
            <person name="Nakamura H."/>
            <person name="Ohtoshi R."/>
            <person name="Tomita M."/>
            <person name="Numata K."/>
            <person name="Arakawa K."/>
        </authorList>
    </citation>
    <scope>NUCLEOTIDE SEQUENCE [LARGE SCALE GENOMIC DNA]</scope>
</reference>
<protein>
    <submittedName>
        <fullName evidence="1">General transcription factor II-I repeat domain-containing protein 2</fullName>
    </submittedName>
</protein>
<dbReference type="PANTHER" id="PTHR45913">
    <property type="entry name" value="EPM2A-INTERACTING PROTEIN 1"/>
    <property type="match status" value="1"/>
</dbReference>
<organism evidence="1 2">
    <name type="scientific">Eumeta variegata</name>
    <name type="common">Bagworm moth</name>
    <name type="synonym">Eumeta japonica</name>
    <dbReference type="NCBI Taxonomy" id="151549"/>
    <lineage>
        <taxon>Eukaryota</taxon>
        <taxon>Metazoa</taxon>
        <taxon>Ecdysozoa</taxon>
        <taxon>Arthropoda</taxon>
        <taxon>Hexapoda</taxon>
        <taxon>Insecta</taxon>
        <taxon>Pterygota</taxon>
        <taxon>Neoptera</taxon>
        <taxon>Endopterygota</taxon>
        <taxon>Lepidoptera</taxon>
        <taxon>Glossata</taxon>
        <taxon>Ditrysia</taxon>
        <taxon>Tineoidea</taxon>
        <taxon>Psychidae</taxon>
        <taxon>Oiketicinae</taxon>
        <taxon>Eumeta</taxon>
    </lineage>
</organism>
<name>A0A4C1SCR5_EUMVA</name>
<dbReference type="AlphaFoldDB" id="A0A4C1SCR5"/>
<dbReference type="EMBL" id="BGZK01000002">
    <property type="protein sequence ID" value="GBO99186.1"/>
    <property type="molecule type" value="Genomic_DNA"/>
</dbReference>
<proteinExistence type="predicted"/>
<gene>
    <name evidence="1" type="primary">GTF2IRD2</name>
    <name evidence="1" type="ORF">EVAR_488_1</name>
</gene>
<evidence type="ECO:0000313" key="1">
    <source>
        <dbReference type="EMBL" id="GBO99186.1"/>
    </source>
</evidence>
<dbReference type="Proteomes" id="UP000299102">
    <property type="component" value="Unassembled WGS sequence"/>
</dbReference>
<dbReference type="PANTHER" id="PTHR45913:SF5">
    <property type="entry name" value="GENERAL TRANSCRIPTION FACTOR II-I REPEAT DOMAIN-CONTAINING PROTEIN 2A-LIKE PROTEIN"/>
    <property type="match status" value="1"/>
</dbReference>
<dbReference type="STRING" id="151549.A0A4C1SCR5"/>
<keyword evidence="2" id="KW-1185">Reference proteome</keyword>
<comment type="caution">
    <text evidence="1">The sequence shown here is derived from an EMBL/GenBank/DDBJ whole genome shotgun (WGS) entry which is preliminary data.</text>
</comment>
<evidence type="ECO:0000313" key="2">
    <source>
        <dbReference type="Proteomes" id="UP000299102"/>
    </source>
</evidence>